<evidence type="ECO:0000256" key="3">
    <source>
        <dbReference type="ARBA" id="ARBA00022833"/>
    </source>
</evidence>
<dbReference type="InterPro" id="IPR013083">
    <property type="entry name" value="Znf_RING/FYVE/PHD"/>
</dbReference>
<feature type="domain" description="RING-type" evidence="7">
    <location>
        <begin position="6"/>
        <end position="52"/>
    </location>
</feature>
<keyword evidence="3" id="KW-0862">Zinc</keyword>
<keyword evidence="9" id="KW-1185">Reference proteome</keyword>
<proteinExistence type="predicted"/>
<dbReference type="InterPro" id="IPR011016">
    <property type="entry name" value="Znf_RING-CH"/>
</dbReference>
<dbReference type="PROSITE" id="PS50089">
    <property type="entry name" value="ZF_RING_2"/>
    <property type="match status" value="1"/>
</dbReference>
<evidence type="ECO:0000313" key="9">
    <source>
        <dbReference type="Proteomes" id="UP000244005"/>
    </source>
</evidence>
<accession>A0A2R6WH43</accession>
<keyword evidence="2 4" id="KW-0863">Zinc-finger</keyword>
<dbReference type="Gramene" id="Mp6g21380.1">
    <property type="protein sequence ID" value="Mp6g21380.1.cds"/>
    <property type="gene ID" value="Mp6g21380"/>
</dbReference>
<dbReference type="SUPFAM" id="SSF57850">
    <property type="entry name" value="RING/U-box"/>
    <property type="match status" value="1"/>
</dbReference>
<dbReference type="Pfam" id="PF13639">
    <property type="entry name" value="zf-RING_2"/>
    <property type="match status" value="1"/>
</dbReference>
<protein>
    <recommendedName>
        <fullName evidence="7">RING-type domain-containing protein</fullName>
    </recommendedName>
</protein>
<dbReference type="Proteomes" id="UP000244005">
    <property type="component" value="Unassembled WGS sequence"/>
</dbReference>
<dbReference type="InterPro" id="IPR001841">
    <property type="entry name" value="Znf_RING"/>
</dbReference>
<organism evidence="8 9">
    <name type="scientific">Marchantia polymorpha</name>
    <name type="common">Common liverwort</name>
    <name type="synonym">Marchantia aquatica</name>
    <dbReference type="NCBI Taxonomy" id="3197"/>
    <lineage>
        <taxon>Eukaryota</taxon>
        <taxon>Viridiplantae</taxon>
        <taxon>Streptophyta</taxon>
        <taxon>Embryophyta</taxon>
        <taxon>Marchantiophyta</taxon>
        <taxon>Marchantiopsida</taxon>
        <taxon>Marchantiidae</taxon>
        <taxon>Marchantiales</taxon>
        <taxon>Marchantiaceae</taxon>
        <taxon>Marchantia</taxon>
    </lineage>
</organism>
<evidence type="ECO:0000259" key="7">
    <source>
        <dbReference type="PROSITE" id="PS50089"/>
    </source>
</evidence>
<dbReference type="EMBL" id="KZ772763">
    <property type="protein sequence ID" value="PTQ33153.1"/>
    <property type="molecule type" value="Genomic_DNA"/>
</dbReference>
<evidence type="ECO:0000256" key="2">
    <source>
        <dbReference type="ARBA" id="ARBA00022771"/>
    </source>
</evidence>
<name>A0A2R6WH43_MARPO</name>
<gene>
    <name evidence="8" type="ORF">MARPO_0091s0017</name>
</gene>
<feature type="region of interest" description="Disordered" evidence="6">
    <location>
        <begin position="66"/>
        <end position="88"/>
    </location>
</feature>
<dbReference type="AlphaFoldDB" id="A0A2R6WH43"/>
<dbReference type="OrthoDB" id="8062037at2759"/>
<sequence length="444" mass="49940">MSSVFCPICYDSVDVLHQHLESVVGCGHVFHGGCLQEWVRLSPVSPTCPLCKARCGERERQRLFFQASSESSQRSSPTTLSPSDPLSCEKGEEYVRSLEAKERALQASLDSARRRISVLQDGEQENKAKLNQIGEIARLANLQQSVTEEKLKRVEKELNDCERDRKILRKRMATLEQDLASNQLINDVEISEDEVIQLASSGHLSKDEYIQMLARALLSRNQSFKDLMKKCNEFRMEEFVAKKHASKLEAKLANAQARIKGSVHDQEILQNDCVRSLQARVKNMAHEREAQLEPLEQVQKGQDHDILRPLKDVHTGLTEVPRERKENEKVGTHIETPNNFGMTGPEDDQVVNLGCGLPIPIRRERNSSLVEESNIHPTLFSGWLGTSRNSSGSSLFSKTLLFNSGRVVARPPPSFIVPPPQKGARQVKRSKLVAAKIEDFFGKT</sequence>
<evidence type="ECO:0000256" key="4">
    <source>
        <dbReference type="PROSITE-ProRule" id="PRU00175"/>
    </source>
</evidence>
<dbReference type="PANTHER" id="PTHR47344:SF1">
    <property type="entry name" value="RING ZINC FINGER PROTEIN-RELATED"/>
    <property type="match status" value="1"/>
</dbReference>
<evidence type="ECO:0000313" key="8">
    <source>
        <dbReference type="EMBL" id="PTQ33153.1"/>
    </source>
</evidence>
<evidence type="ECO:0000256" key="1">
    <source>
        <dbReference type="ARBA" id="ARBA00022723"/>
    </source>
</evidence>
<reference evidence="9" key="1">
    <citation type="journal article" date="2017" name="Cell">
        <title>Insights into land plant evolution garnered from the Marchantia polymorpha genome.</title>
        <authorList>
            <person name="Bowman J.L."/>
            <person name="Kohchi T."/>
            <person name="Yamato K.T."/>
            <person name="Jenkins J."/>
            <person name="Shu S."/>
            <person name="Ishizaki K."/>
            <person name="Yamaoka S."/>
            <person name="Nishihama R."/>
            <person name="Nakamura Y."/>
            <person name="Berger F."/>
            <person name="Adam C."/>
            <person name="Aki S.S."/>
            <person name="Althoff F."/>
            <person name="Araki T."/>
            <person name="Arteaga-Vazquez M.A."/>
            <person name="Balasubrmanian S."/>
            <person name="Barry K."/>
            <person name="Bauer D."/>
            <person name="Boehm C.R."/>
            <person name="Briginshaw L."/>
            <person name="Caballero-Perez J."/>
            <person name="Catarino B."/>
            <person name="Chen F."/>
            <person name="Chiyoda S."/>
            <person name="Chovatia M."/>
            <person name="Davies K.M."/>
            <person name="Delmans M."/>
            <person name="Demura T."/>
            <person name="Dierschke T."/>
            <person name="Dolan L."/>
            <person name="Dorantes-Acosta A.E."/>
            <person name="Eklund D.M."/>
            <person name="Florent S.N."/>
            <person name="Flores-Sandoval E."/>
            <person name="Fujiyama A."/>
            <person name="Fukuzawa H."/>
            <person name="Galik B."/>
            <person name="Grimanelli D."/>
            <person name="Grimwood J."/>
            <person name="Grossniklaus U."/>
            <person name="Hamada T."/>
            <person name="Haseloff J."/>
            <person name="Hetherington A.J."/>
            <person name="Higo A."/>
            <person name="Hirakawa Y."/>
            <person name="Hundley H.N."/>
            <person name="Ikeda Y."/>
            <person name="Inoue K."/>
            <person name="Inoue S.I."/>
            <person name="Ishida S."/>
            <person name="Jia Q."/>
            <person name="Kakita M."/>
            <person name="Kanazawa T."/>
            <person name="Kawai Y."/>
            <person name="Kawashima T."/>
            <person name="Kennedy M."/>
            <person name="Kinose K."/>
            <person name="Kinoshita T."/>
            <person name="Kohara Y."/>
            <person name="Koide E."/>
            <person name="Komatsu K."/>
            <person name="Kopischke S."/>
            <person name="Kubo M."/>
            <person name="Kyozuka J."/>
            <person name="Lagercrantz U."/>
            <person name="Lin S.S."/>
            <person name="Lindquist E."/>
            <person name="Lipzen A.M."/>
            <person name="Lu C.W."/>
            <person name="De Luna E."/>
            <person name="Martienssen R.A."/>
            <person name="Minamino N."/>
            <person name="Mizutani M."/>
            <person name="Mizutani M."/>
            <person name="Mochizuki N."/>
            <person name="Monte I."/>
            <person name="Mosher R."/>
            <person name="Nagasaki H."/>
            <person name="Nakagami H."/>
            <person name="Naramoto S."/>
            <person name="Nishitani K."/>
            <person name="Ohtani M."/>
            <person name="Okamoto T."/>
            <person name="Okumura M."/>
            <person name="Phillips J."/>
            <person name="Pollak B."/>
            <person name="Reinders A."/>
            <person name="Rovekamp M."/>
            <person name="Sano R."/>
            <person name="Sawa S."/>
            <person name="Schmid M.W."/>
            <person name="Shirakawa M."/>
            <person name="Solano R."/>
            <person name="Spunde A."/>
            <person name="Suetsugu N."/>
            <person name="Sugano S."/>
            <person name="Sugiyama A."/>
            <person name="Sun R."/>
            <person name="Suzuki Y."/>
            <person name="Takenaka M."/>
            <person name="Takezawa D."/>
            <person name="Tomogane H."/>
            <person name="Tsuzuki M."/>
            <person name="Ueda T."/>
            <person name="Umeda M."/>
            <person name="Ward J.M."/>
            <person name="Watanabe Y."/>
            <person name="Yazaki K."/>
            <person name="Yokoyama R."/>
            <person name="Yoshitake Y."/>
            <person name="Yotsui I."/>
            <person name="Zachgo S."/>
            <person name="Schmutz J."/>
        </authorList>
    </citation>
    <scope>NUCLEOTIDE SEQUENCE [LARGE SCALE GENOMIC DNA]</scope>
    <source>
        <strain evidence="9">Tak-1</strain>
    </source>
</reference>
<dbReference type="SMART" id="SM00744">
    <property type="entry name" value="RINGv"/>
    <property type="match status" value="1"/>
</dbReference>
<evidence type="ECO:0000256" key="6">
    <source>
        <dbReference type="SAM" id="MobiDB-lite"/>
    </source>
</evidence>
<feature type="compositionally biased region" description="Low complexity" evidence="6">
    <location>
        <begin position="68"/>
        <end position="86"/>
    </location>
</feature>
<keyword evidence="5" id="KW-0175">Coiled coil</keyword>
<keyword evidence="1" id="KW-0479">Metal-binding</keyword>
<dbReference type="PANTHER" id="PTHR47344">
    <property type="entry name" value="RING ZINC FINGER PROTEIN-RELATED"/>
    <property type="match status" value="1"/>
</dbReference>
<feature type="coiled-coil region" evidence="5">
    <location>
        <begin position="144"/>
        <end position="178"/>
    </location>
</feature>
<evidence type="ECO:0000256" key="5">
    <source>
        <dbReference type="SAM" id="Coils"/>
    </source>
</evidence>
<dbReference type="Gene3D" id="3.30.40.10">
    <property type="entry name" value="Zinc/RING finger domain, C3HC4 (zinc finger)"/>
    <property type="match status" value="1"/>
</dbReference>
<dbReference type="SMART" id="SM00184">
    <property type="entry name" value="RING"/>
    <property type="match status" value="1"/>
</dbReference>
<dbReference type="GO" id="GO:0008270">
    <property type="term" value="F:zinc ion binding"/>
    <property type="evidence" value="ECO:0007669"/>
    <property type="project" value="UniProtKB-KW"/>
</dbReference>